<dbReference type="PANTHER" id="PTHR46112">
    <property type="entry name" value="AMINOPEPTIDASE"/>
    <property type="match status" value="1"/>
</dbReference>
<dbReference type="STRING" id="326427.Cagg_2350"/>
<sequence length="393" mass="43358">MDLFREKLHQAGDLLAAHDLDLWLILVRETSEHTDPALKLLGHFSLTWPTAIAVTRDGHAFALTGLGDDDAVRRTGLFDEVQPYTQSIGPELVRLLQRLDPKRIGINISRSDVSADGLTYGMYLNLCDYLDGTPYRDRLVSAEHFVAALRSRKTPQEVARMRAAAELSMRIFTAVGDFLRPGVSEREVAAFVHAQTAAAGATTAWDPTHCPGLNAGPNSPWGHTGPSDEIVRPGEVFHMDFGVQLDGYCSDHQRVWYCLRPGEDEPPAEAQHAFNAVKASIRAAAAAIRPGVIGWEIDAIARQTITAAGYPEYPHALGHQVGRAVHDGGVGFYPRWERYGDKPYGTIDAGMILTLELGVRTRYGYISLEEEILVTPDGCEWIGPPQEELWLIR</sequence>
<dbReference type="PANTHER" id="PTHR46112:SF8">
    <property type="entry name" value="CYTOPLASMIC PEPTIDASE PEPQ-RELATED"/>
    <property type="match status" value="1"/>
</dbReference>
<protein>
    <submittedName>
        <fullName evidence="2">Peptidase M24</fullName>
    </submittedName>
</protein>
<gene>
    <name evidence="2" type="ordered locus">Cagg_2350</name>
</gene>
<evidence type="ECO:0000313" key="3">
    <source>
        <dbReference type="Proteomes" id="UP000002508"/>
    </source>
</evidence>
<reference evidence="2" key="1">
    <citation type="submission" date="2008-12" db="EMBL/GenBank/DDBJ databases">
        <title>Complete sequence of Chloroflexus aggregans DSM 9485.</title>
        <authorList>
            <consortium name="US DOE Joint Genome Institute"/>
            <person name="Lucas S."/>
            <person name="Copeland A."/>
            <person name="Lapidus A."/>
            <person name="Glavina del Rio T."/>
            <person name="Dalin E."/>
            <person name="Tice H."/>
            <person name="Pitluck S."/>
            <person name="Foster B."/>
            <person name="Larimer F."/>
            <person name="Land M."/>
            <person name="Hauser L."/>
            <person name="Kyrpides N."/>
            <person name="Mikhailova N."/>
            <person name="Bryant D."/>
            <person name="Richardson P."/>
        </authorList>
    </citation>
    <scope>NUCLEOTIDE SEQUENCE</scope>
    <source>
        <strain evidence="2">DSM 9485</strain>
    </source>
</reference>
<dbReference type="SUPFAM" id="SSF53092">
    <property type="entry name" value="Creatinase/prolidase N-terminal domain"/>
    <property type="match status" value="1"/>
</dbReference>
<dbReference type="InterPro" id="IPR036005">
    <property type="entry name" value="Creatinase/aminopeptidase-like"/>
</dbReference>
<dbReference type="EMBL" id="CP001337">
    <property type="protein sequence ID" value="ACL25228.1"/>
    <property type="molecule type" value="Genomic_DNA"/>
</dbReference>
<organism evidence="2 3">
    <name type="scientific">Chloroflexus aggregans (strain MD-66 / DSM 9485)</name>
    <dbReference type="NCBI Taxonomy" id="326427"/>
    <lineage>
        <taxon>Bacteria</taxon>
        <taxon>Bacillati</taxon>
        <taxon>Chloroflexota</taxon>
        <taxon>Chloroflexia</taxon>
        <taxon>Chloroflexales</taxon>
        <taxon>Chloroflexineae</taxon>
        <taxon>Chloroflexaceae</taxon>
        <taxon>Chloroflexus</taxon>
    </lineage>
</organism>
<dbReference type="InterPro" id="IPR029149">
    <property type="entry name" value="Creatin/AminoP/Spt16_N"/>
</dbReference>
<accession>B8G355</accession>
<dbReference type="InterPro" id="IPR050659">
    <property type="entry name" value="Peptidase_M24B"/>
</dbReference>
<dbReference type="Pfam" id="PF00557">
    <property type="entry name" value="Peptidase_M24"/>
    <property type="match status" value="1"/>
</dbReference>
<proteinExistence type="predicted"/>
<dbReference type="AlphaFoldDB" id="B8G355"/>
<dbReference type="KEGG" id="cag:Cagg_2350"/>
<name>B8G355_CHLAD</name>
<dbReference type="SUPFAM" id="SSF55920">
    <property type="entry name" value="Creatinase/aminopeptidase"/>
    <property type="match status" value="1"/>
</dbReference>
<dbReference type="Gene3D" id="3.90.230.10">
    <property type="entry name" value="Creatinase/methionine aminopeptidase superfamily"/>
    <property type="match status" value="1"/>
</dbReference>
<dbReference type="OrthoDB" id="9765815at2"/>
<dbReference type="eggNOG" id="COG0006">
    <property type="taxonomic scope" value="Bacteria"/>
</dbReference>
<feature type="domain" description="Peptidase M24" evidence="1">
    <location>
        <begin position="160"/>
        <end position="375"/>
    </location>
</feature>
<evidence type="ECO:0000259" key="1">
    <source>
        <dbReference type="Pfam" id="PF00557"/>
    </source>
</evidence>
<dbReference type="RefSeq" id="WP_015941086.1">
    <property type="nucleotide sequence ID" value="NC_011831.1"/>
</dbReference>
<keyword evidence="3" id="KW-1185">Reference proteome</keyword>
<dbReference type="InterPro" id="IPR000994">
    <property type="entry name" value="Pept_M24"/>
</dbReference>
<evidence type="ECO:0000313" key="2">
    <source>
        <dbReference type="EMBL" id="ACL25228.1"/>
    </source>
</evidence>
<dbReference type="HOGENOM" id="CLU_017266_4_2_0"/>
<dbReference type="Proteomes" id="UP000002508">
    <property type="component" value="Chromosome"/>
</dbReference>